<evidence type="ECO:0000313" key="3">
    <source>
        <dbReference type="Proteomes" id="UP001378960"/>
    </source>
</evidence>
<dbReference type="GO" id="GO:0004520">
    <property type="term" value="F:DNA endonuclease activity"/>
    <property type="evidence" value="ECO:0007669"/>
    <property type="project" value="TreeGrafter"/>
</dbReference>
<evidence type="ECO:0000313" key="2">
    <source>
        <dbReference type="EMBL" id="GMM45839.1"/>
    </source>
</evidence>
<proteinExistence type="predicted"/>
<dbReference type="InterPro" id="IPR036397">
    <property type="entry name" value="RNaseH_sf"/>
</dbReference>
<dbReference type="GO" id="GO:0005739">
    <property type="term" value="C:mitochondrion"/>
    <property type="evidence" value="ECO:0007669"/>
    <property type="project" value="TreeGrafter"/>
</dbReference>
<sequence>MLEKQLTKLTIKDLTKCFSKLGYQPPKILKKAELLNKLSIDIENTKQFYNNIPGDQYTEHIISLDMGLKNMSLSRFTIESNKSKPTKSKPVLQQWFKIDLEPYDEYQFSPVNYSLITDEFLREYLLPKRFQDNNVYTVIAERQRFRTNGSPRVLETTLKSNTVEAMLAMGLITHNRLSPGNRISFHSSAPGAMVNYWQSKYYYDESMDKVKISEKDSKNFRIDLALSMLHDALNTAGINFEKTNLNESIVDKLRTRNQHGFEIPNGLVKNFDKRCKKSEFVESWEKAWGYKSKSRRLWEVSRLLNLCNKDEYKVPDLDKLWGKVKGDDLADSLLHGLQYFDHLQNRKVFINMISKDKSDIKEFLED</sequence>
<dbReference type="GO" id="GO:0070336">
    <property type="term" value="F:flap-structured DNA binding"/>
    <property type="evidence" value="ECO:0007669"/>
    <property type="project" value="TreeGrafter"/>
</dbReference>
<feature type="domain" description="Mitochondrial resolvase Ydc2 catalytic" evidence="1">
    <location>
        <begin position="61"/>
        <end position="347"/>
    </location>
</feature>
<dbReference type="InterPro" id="IPR012337">
    <property type="entry name" value="RNaseH-like_sf"/>
</dbReference>
<dbReference type="SUPFAM" id="SSF53098">
    <property type="entry name" value="Ribonuclease H-like"/>
    <property type="match status" value="1"/>
</dbReference>
<dbReference type="Proteomes" id="UP001378960">
    <property type="component" value="Unassembled WGS sequence"/>
</dbReference>
<reference evidence="2 3" key="1">
    <citation type="journal article" date="2023" name="Elife">
        <title>Identification of key yeast species and microbe-microbe interactions impacting larval growth of Drosophila in the wild.</title>
        <authorList>
            <person name="Mure A."/>
            <person name="Sugiura Y."/>
            <person name="Maeda R."/>
            <person name="Honda K."/>
            <person name="Sakurai N."/>
            <person name="Takahashi Y."/>
            <person name="Watada M."/>
            <person name="Katoh T."/>
            <person name="Gotoh A."/>
            <person name="Gotoh Y."/>
            <person name="Taniguchi I."/>
            <person name="Nakamura K."/>
            <person name="Hayashi T."/>
            <person name="Katayama T."/>
            <person name="Uemura T."/>
            <person name="Hattori Y."/>
        </authorList>
    </citation>
    <scope>NUCLEOTIDE SEQUENCE [LARGE SCALE GENOMIC DNA]</scope>
    <source>
        <strain evidence="2 3">PK-24</strain>
    </source>
</reference>
<dbReference type="Pfam" id="PF09159">
    <property type="entry name" value="Ydc2-catalyt"/>
    <property type="match status" value="1"/>
</dbReference>
<keyword evidence="3" id="KW-1185">Reference proteome</keyword>
<accession>A0AAV5R302</accession>
<protein>
    <recommendedName>
        <fullName evidence="1">Mitochondrial resolvase Ydc2 catalytic domain-containing protein</fullName>
    </recommendedName>
</protein>
<comment type="caution">
    <text evidence="2">The sequence shown here is derived from an EMBL/GenBank/DDBJ whole genome shotgun (WGS) entry which is preliminary data.</text>
</comment>
<dbReference type="InterPro" id="IPR015242">
    <property type="entry name" value="Ydc2_cat"/>
</dbReference>
<dbReference type="EMBL" id="BTGB01000003">
    <property type="protein sequence ID" value="GMM45839.1"/>
    <property type="molecule type" value="Genomic_DNA"/>
</dbReference>
<dbReference type="GO" id="GO:0000403">
    <property type="term" value="F:Y-form DNA binding"/>
    <property type="evidence" value="ECO:0007669"/>
    <property type="project" value="TreeGrafter"/>
</dbReference>
<dbReference type="AlphaFoldDB" id="A0AAV5R302"/>
<dbReference type="InterPro" id="IPR039197">
    <property type="entry name" value="Mrs1/Cce1"/>
</dbReference>
<dbReference type="PANTHER" id="PTHR28072:SF1">
    <property type="entry name" value="CRUCIFORM CUTTING ENDONUCLEASE 1, MITOCHONDRIAL-RELATED"/>
    <property type="match status" value="1"/>
</dbReference>
<organism evidence="2 3">
    <name type="scientific">Pichia kluyveri</name>
    <name type="common">Yeast</name>
    <dbReference type="NCBI Taxonomy" id="36015"/>
    <lineage>
        <taxon>Eukaryota</taxon>
        <taxon>Fungi</taxon>
        <taxon>Dikarya</taxon>
        <taxon>Ascomycota</taxon>
        <taxon>Saccharomycotina</taxon>
        <taxon>Pichiomycetes</taxon>
        <taxon>Pichiales</taxon>
        <taxon>Pichiaceae</taxon>
        <taxon>Pichia</taxon>
    </lineage>
</organism>
<evidence type="ECO:0000259" key="1">
    <source>
        <dbReference type="Pfam" id="PF09159"/>
    </source>
</evidence>
<dbReference type="Gene3D" id="3.30.420.10">
    <property type="entry name" value="Ribonuclease H-like superfamily/Ribonuclease H"/>
    <property type="match status" value="1"/>
</dbReference>
<dbReference type="PANTHER" id="PTHR28072">
    <property type="entry name" value="CRUCIFORM CUTTING ENDONUCLEASE 1, MITOCHONDRIAL-RELATED"/>
    <property type="match status" value="1"/>
</dbReference>
<name>A0AAV5R302_PICKL</name>
<gene>
    <name evidence="2" type="ORF">DAPK24_024140</name>
</gene>
<dbReference type="GO" id="GO:0000402">
    <property type="term" value="F:crossed form four-way junction DNA binding"/>
    <property type="evidence" value="ECO:0007669"/>
    <property type="project" value="TreeGrafter"/>
</dbReference>